<dbReference type="Pfam" id="PF07394">
    <property type="entry name" value="DUF1501"/>
    <property type="match status" value="1"/>
</dbReference>
<proteinExistence type="predicted"/>
<dbReference type="RefSeq" id="WP_167072623.1">
    <property type="nucleotide sequence ID" value="NZ_JAAOZC010000003.1"/>
</dbReference>
<dbReference type="PANTHER" id="PTHR43737">
    <property type="entry name" value="BLL7424 PROTEIN"/>
    <property type="match status" value="1"/>
</dbReference>
<reference evidence="1 2" key="1">
    <citation type="submission" date="2020-03" db="EMBL/GenBank/DDBJ databases">
        <title>Genomic Encyclopedia of Type Strains, Phase III (KMG-III): the genomes of soil and plant-associated and newly described type strains.</title>
        <authorList>
            <person name="Whitman W."/>
        </authorList>
    </citation>
    <scope>NUCLEOTIDE SEQUENCE [LARGE SCALE GENOMIC DNA]</scope>
    <source>
        <strain evidence="1 2">CECT 8804</strain>
    </source>
</reference>
<dbReference type="Proteomes" id="UP000727456">
    <property type="component" value="Unassembled WGS sequence"/>
</dbReference>
<evidence type="ECO:0000313" key="2">
    <source>
        <dbReference type="Proteomes" id="UP000727456"/>
    </source>
</evidence>
<sequence length="453" mass="47555">MALDLSRRQFGKLMAGTGASAAFLQLGRTAAIAAPVAGYKAMVGIFLFGGNDGWNMVVPNDARFAGYAASRGTVALTQSSLVPLAGSAYGLNAALQPLQQIWNEGSLNLVLNAGTLYQPLTKAQYQSSPLLRPVNLMSHADEQAHWQGLRARDINVDGFLGRLNDRAAATTLPGLISFNGTQLAVLGKTSSPLVLPSTGTVVQNAATGNSADPAVFARNSAISAFADGSSYGTVTKTTGAGISSAYAQASTANTILASTSSTVDQYFVRPGTTTALTSDISRQLLRVARMIEARSTLGQARQTFFTAQGGYDTHANEAPTQTALYTDLAQAMLAFYNAMKALGLNENVTAFTMSDFGRVYKGNAQNGTDHAWGNNHLVMGGALKSKMVYGTYPSTTLGSSDDITGDGRFLPTISQEQYLGPIAAWQGVASADMPYVFPNWATFSGNTLGLFQG</sequence>
<organism evidence="1 2">
    <name type="scientific">Sphingomonas vulcanisoli</name>
    <dbReference type="NCBI Taxonomy" id="1658060"/>
    <lineage>
        <taxon>Bacteria</taxon>
        <taxon>Pseudomonadati</taxon>
        <taxon>Pseudomonadota</taxon>
        <taxon>Alphaproteobacteria</taxon>
        <taxon>Sphingomonadales</taxon>
        <taxon>Sphingomonadaceae</taxon>
        <taxon>Sphingomonas</taxon>
    </lineage>
</organism>
<dbReference type="PROSITE" id="PS51318">
    <property type="entry name" value="TAT"/>
    <property type="match status" value="1"/>
</dbReference>
<name>A0ABX0TQD8_9SPHN</name>
<keyword evidence="2" id="KW-1185">Reference proteome</keyword>
<dbReference type="PANTHER" id="PTHR43737:SF1">
    <property type="entry name" value="DUF1501 DOMAIN-CONTAINING PROTEIN"/>
    <property type="match status" value="1"/>
</dbReference>
<evidence type="ECO:0000313" key="1">
    <source>
        <dbReference type="EMBL" id="NIJ07747.1"/>
    </source>
</evidence>
<protein>
    <submittedName>
        <fullName evidence="1">Uncharacterized protein (DUF1501 family)</fullName>
    </submittedName>
</protein>
<accession>A0ABX0TQD8</accession>
<comment type="caution">
    <text evidence="1">The sequence shown here is derived from an EMBL/GenBank/DDBJ whole genome shotgun (WGS) entry which is preliminary data.</text>
</comment>
<dbReference type="InterPro" id="IPR010869">
    <property type="entry name" value="DUF1501"/>
</dbReference>
<gene>
    <name evidence="1" type="ORF">FHS31_001357</name>
</gene>
<dbReference type="InterPro" id="IPR006311">
    <property type="entry name" value="TAT_signal"/>
</dbReference>
<dbReference type="EMBL" id="JAAOZC010000003">
    <property type="protein sequence ID" value="NIJ07747.1"/>
    <property type="molecule type" value="Genomic_DNA"/>
</dbReference>